<feature type="non-terminal residue" evidence="2">
    <location>
        <position position="1"/>
    </location>
</feature>
<proteinExistence type="predicted"/>
<organism evidence="2 3">
    <name type="scientific">Papaver atlanticum</name>
    <dbReference type="NCBI Taxonomy" id="357466"/>
    <lineage>
        <taxon>Eukaryota</taxon>
        <taxon>Viridiplantae</taxon>
        <taxon>Streptophyta</taxon>
        <taxon>Embryophyta</taxon>
        <taxon>Tracheophyta</taxon>
        <taxon>Spermatophyta</taxon>
        <taxon>Magnoliopsida</taxon>
        <taxon>Ranunculales</taxon>
        <taxon>Papaveraceae</taxon>
        <taxon>Papaveroideae</taxon>
        <taxon>Papaver</taxon>
    </lineage>
</organism>
<evidence type="ECO:0000256" key="1">
    <source>
        <dbReference type="SAM" id="Phobius"/>
    </source>
</evidence>
<comment type="caution">
    <text evidence="2">The sequence shown here is derived from an EMBL/GenBank/DDBJ whole genome shotgun (WGS) entry which is preliminary data.</text>
</comment>
<sequence length="92" mass="10590">DGVIQGYVVLLLVFELRLDKRKFYVVGAGLFTGVTVALYPVSVIKTRLQIATKDSVEKSAFFCCQRNENYVTLSWILNCMQHSIHLQTRHWL</sequence>
<feature type="transmembrane region" description="Helical" evidence="1">
    <location>
        <begin position="23"/>
        <end position="44"/>
    </location>
</feature>
<keyword evidence="1" id="KW-0812">Transmembrane</keyword>
<evidence type="ECO:0000313" key="2">
    <source>
        <dbReference type="EMBL" id="KAI3924486.1"/>
    </source>
</evidence>
<keyword evidence="3" id="KW-1185">Reference proteome</keyword>
<dbReference type="PANTHER" id="PTHR46080">
    <property type="entry name" value="MITOCHONDRIAL SUBSTRATE CARRIER FAMILY PROTEIN J"/>
    <property type="match status" value="1"/>
</dbReference>
<accession>A0AAD4SWX6</accession>
<keyword evidence="1" id="KW-0472">Membrane</keyword>
<evidence type="ECO:0000313" key="3">
    <source>
        <dbReference type="Proteomes" id="UP001202328"/>
    </source>
</evidence>
<reference evidence="2" key="1">
    <citation type="submission" date="2022-04" db="EMBL/GenBank/DDBJ databases">
        <title>A functionally conserved STORR gene fusion in Papaver species that diverged 16.8 million years ago.</title>
        <authorList>
            <person name="Catania T."/>
        </authorList>
    </citation>
    <scope>NUCLEOTIDE SEQUENCE</scope>
    <source>
        <strain evidence="2">S-188037</strain>
    </source>
</reference>
<keyword evidence="1" id="KW-1133">Transmembrane helix</keyword>
<name>A0AAD4SWX6_9MAGN</name>
<dbReference type="Proteomes" id="UP001202328">
    <property type="component" value="Unassembled WGS sequence"/>
</dbReference>
<dbReference type="AlphaFoldDB" id="A0AAD4SWX6"/>
<gene>
    <name evidence="2" type="ORF">MKW98_032687</name>
</gene>
<protein>
    <submittedName>
        <fullName evidence="2">Uncharacterized protein</fullName>
    </submittedName>
</protein>
<dbReference type="PANTHER" id="PTHR46080:SF3">
    <property type="entry name" value="MITOCHONDRIAL SUBSTRATE CARRIER FAMILY PROTEIN"/>
    <property type="match status" value="1"/>
</dbReference>
<dbReference type="EMBL" id="JAJJMB010008334">
    <property type="protein sequence ID" value="KAI3924486.1"/>
    <property type="molecule type" value="Genomic_DNA"/>
</dbReference>